<evidence type="ECO:0000313" key="1">
    <source>
        <dbReference type="EMBL" id="KIK07811.1"/>
    </source>
</evidence>
<dbReference type="HOGENOM" id="CLU_2904509_0_0_1"/>
<sequence>MGVVYFRVGEYQRWRIFRFQRPDMTTRGEGDQLSVGYACVRRSGELDNSNCYVVLRDQGELR</sequence>
<accession>A0A0C9XS34</accession>
<keyword evidence="2" id="KW-1185">Reference proteome</keyword>
<dbReference type="Proteomes" id="UP000054477">
    <property type="component" value="Unassembled WGS sequence"/>
</dbReference>
<organism evidence="1 2">
    <name type="scientific">Laccaria amethystina LaAM-08-1</name>
    <dbReference type="NCBI Taxonomy" id="1095629"/>
    <lineage>
        <taxon>Eukaryota</taxon>
        <taxon>Fungi</taxon>
        <taxon>Dikarya</taxon>
        <taxon>Basidiomycota</taxon>
        <taxon>Agaricomycotina</taxon>
        <taxon>Agaricomycetes</taxon>
        <taxon>Agaricomycetidae</taxon>
        <taxon>Agaricales</taxon>
        <taxon>Agaricineae</taxon>
        <taxon>Hydnangiaceae</taxon>
        <taxon>Laccaria</taxon>
    </lineage>
</organism>
<reference evidence="2" key="2">
    <citation type="submission" date="2015-01" db="EMBL/GenBank/DDBJ databases">
        <title>Evolutionary Origins and Diversification of the Mycorrhizal Mutualists.</title>
        <authorList>
            <consortium name="DOE Joint Genome Institute"/>
            <consortium name="Mycorrhizal Genomics Consortium"/>
            <person name="Kohler A."/>
            <person name="Kuo A."/>
            <person name="Nagy L.G."/>
            <person name="Floudas D."/>
            <person name="Copeland A."/>
            <person name="Barry K.W."/>
            <person name="Cichocki N."/>
            <person name="Veneault-Fourrey C."/>
            <person name="LaButti K."/>
            <person name="Lindquist E.A."/>
            <person name="Lipzen A."/>
            <person name="Lundell T."/>
            <person name="Morin E."/>
            <person name="Murat C."/>
            <person name="Riley R."/>
            <person name="Ohm R."/>
            <person name="Sun H."/>
            <person name="Tunlid A."/>
            <person name="Henrissat B."/>
            <person name="Grigoriev I.V."/>
            <person name="Hibbett D.S."/>
            <person name="Martin F."/>
        </authorList>
    </citation>
    <scope>NUCLEOTIDE SEQUENCE [LARGE SCALE GENOMIC DNA]</scope>
    <source>
        <strain evidence="2">LaAM-08-1</strain>
    </source>
</reference>
<proteinExistence type="predicted"/>
<protein>
    <submittedName>
        <fullName evidence="1">Uncharacterized protein</fullName>
    </submittedName>
</protein>
<gene>
    <name evidence="1" type="ORF">K443DRAFT_86470</name>
</gene>
<name>A0A0C9XS34_9AGAR</name>
<evidence type="ECO:0000313" key="2">
    <source>
        <dbReference type="Proteomes" id="UP000054477"/>
    </source>
</evidence>
<dbReference type="AlphaFoldDB" id="A0A0C9XS34"/>
<dbReference type="EMBL" id="KN838545">
    <property type="protein sequence ID" value="KIK07811.1"/>
    <property type="molecule type" value="Genomic_DNA"/>
</dbReference>
<reference evidence="1 2" key="1">
    <citation type="submission" date="2014-04" db="EMBL/GenBank/DDBJ databases">
        <authorList>
            <consortium name="DOE Joint Genome Institute"/>
            <person name="Kuo A."/>
            <person name="Kohler A."/>
            <person name="Nagy L.G."/>
            <person name="Floudas D."/>
            <person name="Copeland A."/>
            <person name="Barry K.W."/>
            <person name="Cichocki N."/>
            <person name="Veneault-Fourrey C."/>
            <person name="LaButti K."/>
            <person name="Lindquist E.A."/>
            <person name="Lipzen A."/>
            <person name="Lundell T."/>
            <person name="Morin E."/>
            <person name="Murat C."/>
            <person name="Sun H."/>
            <person name="Tunlid A."/>
            <person name="Henrissat B."/>
            <person name="Grigoriev I.V."/>
            <person name="Hibbett D.S."/>
            <person name="Martin F."/>
            <person name="Nordberg H.P."/>
            <person name="Cantor M.N."/>
            <person name="Hua S.X."/>
        </authorList>
    </citation>
    <scope>NUCLEOTIDE SEQUENCE [LARGE SCALE GENOMIC DNA]</scope>
    <source>
        <strain evidence="1 2">LaAM-08-1</strain>
    </source>
</reference>